<dbReference type="EMBL" id="JAZDWU010000007">
    <property type="protein sequence ID" value="KAK9996806.1"/>
    <property type="molecule type" value="Genomic_DNA"/>
</dbReference>
<keyword evidence="2" id="KW-1185">Reference proteome</keyword>
<name>A0AAW2CGC0_9ROSI</name>
<dbReference type="Proteomes" id="UP001459277">
    <property type="component" value="Unassembled WGS sequence"/>
</dbReference>
<proteinExistence type="predicted"/>
<sequence>MGLVASYMHANGAIFFLLQPCHSPKAQTRTHKNFSSCLTLSGPSPVNNTHHFDVYGGAISSVVTQRRRQAGRNVTHFPILSQTISSNPRRCYLIPFRTLSPAVECLLPLLMSPLLAVICVIWIGVWKGPPYRSVISVGGSMDVSSGRRIPIKHVSSSNGWTRTHAHVAVQ</sequence>
<reference evidence="1 2" key="1">
    <citation type="submission" date="2024-01" db="EMBL/GenBank/DDBJ databases">
        <title>A telomere-to-telomere, gap-free genome of sweet tea (Lithocarpus litseifolius).</title>
        <authorList>
            <person name="Zhou J."/>
        </authorList>
    </citation>
    <scope>NUCLEOTIDE SEQUENCE [LARGE SCALE GENOMIC DNA]</scope>
    <source>
        <strain evidence="1">Zhou-2022a</strain>
        <tissue evidence="1">Leaf</tissue>
    </source>
</reference>
<dbReference type="AlphaFoldDB" id="A0AAW2CGC0"/>
<organism evidence="1 2">
    <name type="scientific">Lithocarpus litseifolius</name>
    <dbReference type="NCBI Taxonomy" id="425828"/>
    <lineage>
        <taxon>Eukaryota</taxon>
        <taxon>Viridiplantae</taxon>
        <taxon>Streptophyta</taxon>
        <taxon>Embryophyta</taxon>
        <taxon>Tracheophyta</taxon>
        <taxon>Spermatophyta</taxon>
        <taxon>Magnoliopsida</taxon>
        <taxon>eudicotyledons</taxon>
        <taxon>Gunneridae</taxon>
        <taxon>Pentapetalae</taxon>
        <taxon>rosids</taxon>
        <taxon>fabids</taxon>
        <taxon>Fagales</taxon>
        <taxon>Fagaceae</taxon>
        <taxon>Lithocarpus</taxon>
    </lineage>
</organism>
<gene>
    <name evidence="1" type="ORF">SO802_021492</name>
</gene>
<evidence type="ECO:0000313" key="1">
    <source>
        <dbReference type="EMBL" id="KAK9996806.1"/>
    </source>
</evidence>
<evidence type="ECO:0000313" key="2">
    <source>
        <dbReference type="Proteomes" id="UP001459277"/>
    </source>
</evidence>
<comment type="caution">
    <text evidence="1">The sequence shown here is derived from an EMBL/GenBank/DDBJ whole genome shotgun (WGS) entry which is preliminary data.</text>
</comment>
<protein>
    <submittedName>
        <fullName evidence="1">Uncharacterized protein</fullName>
    </submittedName>
</protein>
<accession>A0AAW2CGC0</accession>